<dbReference type="GO" id="GO:0005524">
    <property type="term" value="F:ATP binding"/>
    <property type="evidence" value="ECO:0007669"/>
    <property type="project" value="UniProtKB-KW"/>
</dbReference>
<evidence type="ECO:0000313" key="3">
    <source>
        <dbReference type="Proteomes" id="UP000603434"/>
    </source>
</evidence>
<dbReference type="EMBL" id="JACNJH010000070">
    <property type="protein sequence ID" value="MBC8360154.1"/>
    <property type="molecule type" value="Genomic_DNA"/>
</dbReference>
<organism evidence="2 3">
    <name type="scientific">Candidatus Desulfatibia profunda</name>
    <dbReference type="NCBI Taxonomy" id="2841695"/>
    <lineage>
        <taxon>Bacteria</taxon>
        <taxon>Pseudomonadati</taxon>
        <taxon>Thermodesulfobacteriota</taxon>
        <taxon>Desulfobacteria</taxon>
        <taxon>Desulfobacterales</taxon>
        <taxon>Desulfobacterales incertae sedis</taxon>
        <taxon>Candidatus Desulfatibia</taxon>
    </lineage>
</organism>
<evidence type="ECO:0000313" key="2">
    <source>
        <dbReference type="EMBL" id="MBC8360154.1"/>
    </source>
</evidence>
<sequence>MRLTNWHVITGAPCSGKSAVICALERLGYQVVHEVARAFIDEELQKGKHIDQIKADIVSFERHILSTKLAIEKSLPDDALIFLDRGVPDSIGYYLSEGLPPDEPIQKSQLIRYKNIFFFERLKFEKDPVRSEDDKIASRLGHLLKTSYHMLGYDVIHVPALSVQERIDFVLNRL</sequence>
<protein>
    <submittedName>
        <fullName evidence="2">ATP-binding protein</fullName>
    </submittedName>
</protein>
<reference evidence="2 3" key="1">
    <citation type="submission" date="2020-08" db="EMBL/GenBank/DDBJ databases">
        <title>Bridging the membrane lipid divide: bacteria of the FCB group superphylum have the potential to synthesize archaeal ether lipids.</title>
        <authorList>
            <person name="Villanueva L."/>
            <person name="Von Meijenfeldt F.A.B."/>
            <person name="Westbye A.B."/>
            <person name="Yadav S."/>
            <person name="Hopmans E.C."/>
            <person name="Dutilh B.E."/>
            <person name="Sinninghe Damste J.S."/>
        </authorList>
    </citation>
    <scope>NUCLEOTIDE SEQUENCE [LARGE SCALE GENOMIC DNA]</scope>
    <source>
        <strain evidence="2">NIOZ-UU30</strain>
    </source>
</reference>
<dbReference type="InterPro" id="IPR027417">
    <property type="entry name" value="P-loop_NTPase"/>
</dbReference>
<comment type="caution">
    <text evidence="2">The sequence shown here is derived from an EMBL/GenBank/DDBJ whole genome shotgun (WGS) entry which is preliminary data.</text>
</comment>
<dbReference type="Gene3D" id="3.40.50.300">
    <property type="entry name" value="P-loop containing nucleotide triphosphate hydrolases"/>
    <property type="match status" value="1"/>
</dbReference>
<dbReference type="Proteomes" id="UP000603434">
    <property type="component" value="Unassembled WGS sequence"/>
</dbReference>
<keyword evidence="2" id="KW-0067">ATP-binding</keyword>
<dbReference type="SUPFAM" id="SSF52540">
    <property type="entry name" value="P-loop containing nucleoside triphosphate hydrolases"/>
    <property type="match status" value="1"/>
</dbReference>
<gene>
    <name evidence="2" type="ORF">H8E23_01985</name>
</gene>
<evidence type="ECO:0000259" key="1">
    <source>
        <dbReference type="Pfam" id="PF13521"/>
    </source>
</evidence>
<dbReference type="InterPro" id="IPR038727">
    <property type="entry name" value="NadR/Ttd14_AAA_dom"/>
</dbReference>
<dbReference type="AlphaFoldDB" id="A0A8J6NQ54"/>
<name>A0A8J6NQ54_9BACT</name>
<proteinExistence type="predicted"/>
<feature type="domain" description="NadR/Ttd14 AAA" evidence="1">
    <location>
        <begin position="7"/>
        <end position="166"/>
    </location>
</feature>
<keyword evidence="2" id="KW-0547">Nucleotide-binding</keyword>
<accession>A0A8J6NQ54</accession>
<dbReference type="Pfam" id="PF13521">
    <property type="entry name" value="AAA_28"/>
    <property type="match status" value="1"/>
</dbReference>